<evidence type="ECO:0000313" key="1">
    <source>
        <dbReference type="EMBL" id="VAW48360.1"/>
    </source>
</evidence>
<accession>A0A3B0W7F6</accession>
<protein>
    <submittedName>
        <fullName evidence="1">Uncharacterized protein</fullName>
    </submittedName>
</protein>
<dbReference type="AlphaFoldDB" id="A0A3B0W7F6"/>
<reference evidence="1" key="1">
    <citation type="submission" date="2018-06" db="EMBL/GenBank/DDBJ databases">
        <authorList>
            <person name="Zhirakovskaya E."/>
        </authorList>
    </citation>
    <scope>NUCLEOTIDE SEQUENCE</scope>
</reference>
<name>A0A3B0W7F6_9ZZZZ</name>
<organism evidence="1">
    <name type="scientific">hydrothermal vent metagenome</name>
    <dbReference type="NCBI Taxonomy" id="652676"/>
    <lineage>
        <taxon>unclassified sequences</taxon>
        <taxon>metagenomes</taxon>
        <taxon>ecological metagenomes</taxon>
    </lineage>
</organism>
<gene>
    <name evidence="1" type="ORF">MNBD_GAMMA03-391</name>
</gene>
<proteinExistence type="predicted"/>
<dbReference type="EMBL" id="UOFC01000205">
    <property type="protein sequence ID" value="VAW48360.1"/>
    <property type="molecule type" value="Genomic_DNA"/>
</dbReference>
<sequence length="61" mass="7061">MEIEEHYSQLLGVNSPWDIHSVDLNMTEQRVDIAIEYTDIEGLYPECAALCPKHDDRKART</sequence>